<evidence type="ECO:0008006" key="4">
    <source>
        <dbReference type="Google" id="ProtNLM"/>
    </source>
</evidence>
<feature type="region of interest" description="Disordered" evidence="1">
    <location>
        <begin position="1"/>
        <end position="21"/>
    </location>
</feature>
<dbReference type="EMBL" id="JADKRP010000002">
    <property type="protein sequence ID" value="MBF4632039.1"/>
    <property type="molecule type" value="Genomic_DNA"/>
</dbReference>
<protein>
    <recommendedName>
        <fullName evidence="4">Tetratricopeptide repeat protein</fullName>
    </recommendedName>
</protein>
<dbReference type="AlphaFoldDB" id="A0A8I0SLQ6"/>
<comment type="caution">
    <text evidence="2">The sequence shown here is derived from an EMBL/GenBank/DDBJ whole genome shotgun (WGS) entry which is preliminary data.</text>
</comment>
<dbReference type="Proteomes" id="UP000634579">
    <property type="component" value="Unassembled WGS sequence"/>
</dbReference>
<evidence type="ECO:0000313" key="2">
    <source>
        <dbReference type="EMBL" id="MBF4632039.1"/>
    </source>
</evidence>
<dbReference type="InterPro" id="IPR011990">
    <property type="entry name" value="TPR-like_helical_dom_sf"/>
</dbReference>
<dbReference type="RefSeq" id="WP_194675724.1">
    <property type="nucleotide sequence ID" value="NZ_JADKRP010000002.1"/>
</dbReference>
<feature type="compositionally biased region" description="Low complexity" evidence="1">
    <location>
        <begin position="324"/>
        <end position="334"/>
    </location>
</feature>
<feature type="region of interest" description="Disordered" evidence="1">
    <location>
        <begin position="229"/>
        <end position="347"/>
    </location>
</feature>
<accession>A0A8I0SLQ6</accession>
<evidence type="ECO:0000256" key="1">
    <source>
        <dbReference type="SAM" id="MobiDB-lite"/>
    </source>
</evidence>
<evidence type="ECO:0000313" key="3">
    <source>
        <dbReference type="Proteomes" id="UP000634579"/>
    </source>
</evidence>
<sequence>MRPRHEDPEIPEDVKPGDLDRIARNELKTLSKDNAEGVAQHLVMAARLIEEDPELAHRHATSAARRAGRIAVVRESLAITAYAVGDYALALRELRTYRRISGKNDQLALMVDSERGQGRPDKALELGRSVPKETLPAAEQVALAIAMSGARLDLGQTEAALDELSIAQLNRDVAYSYSADLFHAYAEVLEELGRSDEADAWRQRADTAEAAFADPDEGWDDTVEVVEEELEVDEDPQDGRDGPTETDDLTAEDRAEAGADAVDDQAGDSDVVVDVEDADDADEDGVAEPIATPAPPSEDGDSGDIAIDVDDELDADARDRTDDAAGADAAPTDARAADAEEDDRDVR</sequence>
<gene>
    <name evidence="2" type="ORF">ITJ42_12525</name>
</gene>
<reference evidence="2 3" key="1">
    <citation type="submission" date="2020-10" db="EMBL/GenBank/DDBJ databases">
        <title>Draft genome sequences of plant-associated actinobacteria.</title>
        <authorList>
            <person name="Tarlachkov S.V."/>
            <person name="Starodumova I.P."/>
            <person name="Dorofeeva L.V."/>
            <person name="Prisyazhnaya N.V."/>
            <person name="Roubtsova T.V."/>
            <person name="Chizhov V.N."/>
            <person name="Nadler S.A."/>
            <person name="Subbotin S.A."/>
            <person name="Evtushenko L.I."/>
        </authorList>
    </citation>
    <scope>NUCLEOTIDE SEQUENCE [LARGE SCALE GENOMIC DNA]</scope>
    <source>
        <strain evidence="2 3">VKM Ac-2886</strain>
    </source>
</reference>
<organism evidence="2 3">
    <name type="scientific">Clavibacter phaseoli</name>
    <dbReference type="NCBI Taxonomy" id="1734031"/>
    <lineage>
        <taxon>Bacteria</taxon>
        <taxon>Bacillati</taxon>
        <taxon>Actinomycetota</taxon>
        <taxon>Actinomycetes</taxon>
        <taxon>Micrococcales</taxon>
        <taxon>Microbacteriaceae</taxon>
        <taxon>Clavibacter</taxon>
    </lineage>
</organism>
<name>A0A8I0SLQ6_9MICO</name>
<feature type="compositionally biased region" description="Acidic residues" evidence="1">
    <location>
        <begin position="261"/>
        <end position="286"/>
    </location>
</feature>
<keyword evidence="3" id="KW-1185">Reference proteome</keyword>
<dbReference type="Gene3D" id="1.25.40.10">
    <property type="entry name" value="Tetratricopeptide repeat domain"/>
    <property type="match status" value="1"/>
</dbReference>
<proteinExistence type="predicted"/>
<feature type="compositionally biased region" description="Acidic residues" evidence="1">
    <location>
        <begin position="298"/>
        <end position="314"/>
    </location>
</feature>